<dbReference type="EMBL" id="MVBM01000007">
    <property type="protein sequence ID" value="OOK68973.1"/>
    <property type="molecule type" value="Genomic_DNA"/>
</dbReference>
<keyword evidence="1" id="KW-0560">Oxidoreductase</keyword>
<dbReference type="EC" id="1.14.13.-" evidence="1"/>
<gene>
    <name evidence="1" type="ORF">BZL30_7311</name>
</gene>
<proteinExistence type="predicted"/>
<comment type="caution">
    <text evidence="1">The sequence shown here is derived from an EMBL/GenBank/DDBJ whole genome shotgun (WGS) entry which is preliminary data.</text>
</comment>
<accession>A0A1V3WPT6</accession>
<dbReference type="Proteomes" id="UP000189229">
    <property type="component" value="Unassembled WGS sequence"/>
</dbReference>
<reference evidence="1 2" key="1">
    <citation type="submission" date="2017-02" db="EMBL/GenBank/DDBJ databases">
        <title>Complete genome sequences of Mycobacterium kansasii strains isolated from rhesus macaques.</title>
        <authorList>
            <person name="Panda A."/>
            <person name="Nagaraj S."/>
            <person name="Zhao X."/>
            <person name="Tettelin H."/>
            <person name="Detolla L.J."/>
        </authorList>
    </citation>
    <scope>NUCLEOTIDE SEQUENCE [LARGE SCALE GENOMIC DNA]</scope>
    <source>
        <strain evidence="1 2">11-3813</strain>
    </source>
</reference>
<keyword evidence="1" id="KW-0503">Monooxygenase</keyword>
<organism evidence="1 2">
    <name type="scientific">Mycobacterium kansasii</name>
    <dbReference type="NCBI Taxonomy" id="1768"/>
    <lineage>
        <taxon>Bacteria</taxon>
        <taxon>Bacillati</taxon>
        <taxon>Actinomycetota</taxon>
        <taxon>Actinomycetes</taxon>
        <taxon>Mycobacteriales</taxon>
        <taxon>Mycobacteriaceae</taxon>
        <taxon>Mycobacterium</taxon>
    </lineage>
</organism>
<protein>
    <submittedName>
        <fullName evidence="1">Monooxygenase domain protein</fullName>
        <ecNumber evidence="1">1.14.13.-</ecNumber>
    </submittedName>
</protein>
<evidence type="ECO:0000313" key="2">
    <source>
        <dbReference type="Proteomes" id="UP000189229"/>
    </source>
</evidence>
<name>A0A1V3WPT6_MYCKA</name>
<sequence>MTPDAQRRYNDEIQAAMEGKVWLACTNYFRHPSGKVVTQLPYSGRTFFERTRALVPGDYWIQ</sequence>
<dbReference type="AlphaFoldDB" id="A0A1V3WPT6"/>
<dbReference type="GO" id="GO:0004497">
    <property type="term" value="F:monooxygenase activity"/>
    <property type="evidence" value="ECO:0007669"/>
    <property type="project" value="UniProtKB-KW"/>
</dbReference>
<evidence type="ECO:0000313" key="1">
    <source>
        <dbReference type="EMBL" id="OOK68973.1"/>
    </source>
</evidence>